<dbReference type="PROSITE" id="PS00395">
    <property type="entry name" value="ALANINE_RACEMASE"/>
    <property type="match status" value="1"/>
</dbReference>
<keyword evidence="10" id="KW-1185">Reference proteome</keyword>
<reference evidence="9" key="1">
    <citation type="submission" date="2021-02" db="EMBL/GenBank/DDBJ databases">
        <title>Skermanella TT6 skin isolate.</title>
        <authorList>
            <person name="Lee K."/>
            <person name="Ganzorig M."/>
        </authorList>
    </citation>
    <scope>NUCLEOTIDE SEQUENCE</scope>
    <source>
        <strain evidence="9">TT6</strain>
    </source>
</reference>
<sequence>MLDTREASAGAVLTVDLDAIRANYRLLRDRLGGTACAGVVKADAYGLGASRVAPALAAEGCRHFFVAHLDEAIALRPHLSDDADLFVLHGVMPGVEADCVAHRIIPVLNSLPQIDAWTGLSRSLGRRLPAILQVDTGMSRLGLSAREMEILAADPARLDGIDLRFVMSHLACAEQQGHGMNAGQLARFREARARLPAAPGCFANSSGIFLGPDYHFDLARPGAALYGVAPVAGAPNPMRGVVRLQGRVIQVRDVEAGARVGYGGTWTAPAPARIATVSVGYADGYLRSLGNRGAAWRGGARLPVVGVVSMDTVTLDVSALGDHPPAPGSMVDLIGEHNPVDAVAEAAGTIGYEILTSLGGRYFRHYLGG</sequence>
<dbReference type="SUPFAM" id="SSF50621">
    <property type="entry name" value="Alanine racemase C-terminal domain-like"/>
    <property type="match status" value="1"/>
</dbReference>
<evidence type="ECO:0000313" key="9">
    <source>
        <dbReference type="EMBL" id="QQP91712.1"/>
    </source>
</evidence>
<dbReference type="InterPro" id="IPR029066">
    <property type="entry name" value="PLP-binding_barrel"/>
</dbReference>
<evidence type="ECO:0000256" key="3">
    <source>
        <dbReference type="ARBA" id="ARBA00007880"/>
    </source>
</evidence>
<dbReference type="Gene3D" id="2.40.37.10">
    <property type="entry name" value="Lyase, Ornithine Decarboxylase, Chain A, domain 1"/>
    <property type="match status" value="1"/>
</dbReference>
<dbReference type="EMBL" id="CP067420">
    <property type="protein sequence ID" value="QQP91712.1"/>
    <property type="molecule type" value="Genomic_DNA"/>
</dbReference>
<comment type="pathway">
    <text evidence="7">Amino-acid biosynthesis; D-alanine biosynthesis; D-alanine from L-alanine: step 1/1.</text>
</comment>
<dbReference type="InterPro" id="IPR020622">
    <property type="entry name" value="Ala_racemase_pyridoxalP-BS"/>
</dbReference>
<evidence type="ECO:0000256" key="2">
    <source>
        <dbReference type="ARBA" id="ARBA00001933"/>
    </source>
</evidence>
<dbReference type="EC" id="5.1.1.1" evidence="4 7"/>
<feature type="domain" description="Alanine racemase C-terminal" evidence="8">
    <location>
        <begin position="241"/>
        <end position="367"/>
    </location>
</feature>
<gene>
    <name evidence="9" type="primary">alr</name>
    <name evidence="9" type="ORF">IGS68_11125</name>
</gene>
<feature type="active site" description="Proton acceptor; specific for D-alanine" evidence="7">
    <location>
        <position position="41"/>
    </location>
</feature>
<keyword evidence="6 7" id="KW-0413">Isomerase</keyword>
<evidence type="ECO:0000313" key="10">
    <source>
        <dbReference type="Proteomes" id="UP000595197"/>
    </source>
</evidence>
<dbReference type="SUPFAM" id="SSF51419">
    <property type="entry name" value="PLP-binding barrel"/>
    <property type="match status" value="1"/>
</dbReference>
<feature type="active site" description="Proton acceptor; specific for L-alanine" evidence="7">
    <location>
        <position position="262"/>
    </location>
</feature>
<evidence type="ECO:0000256" key="4">
    <source>
        <dbReference type="ARBA" id="ARBA00013089"/>
    </source>
</evidence>
<evidence type="ECO:0000256" key="7">
    <source>
        <dbReference type="HAMAP-Rule" id="MF_01201"/>
    </source>
</evidence>
<evidence type="ECO:0000256" key="1">
    <source>
        <dbReference type="ARBA" id="ARBA00000316"/>
    </source>
</evidence>
<dbReference type="InterPro" id="IPR009006">
    <property type="entry name" value="Ala_racemase/Decarboxylase_C"/>
</dbReference>
<feature type="binding site" evidence="7">
    <location>
        <position position="310"/>
    </location>
    <ligand>
        <name>substrate</name>
    </ligand>
</feature>
<dbReference type="PRINTS" id="PR00992">
    <property type="entry name" value="ALARACEMASE"/>
</dbReference>
<dbReference type="Pfam" id="PF01168">
    <property type="entry name" value="Ala_racemase_N"/>
    <property type="match status" value="1"/>
</dbReference>
<dbReference type="InterPro" id="IPR011079">
    <property type="entry name" value="Ala_racemase_C"/>
</dbReference>
<dbReference type="Proteomes" id="UP000595197">
    <property type="component" value="Chromosome"/>
</dbReference>
<dbReference type="NCBIfam" id="TIGR00492">
    <property type="entry name" value="alr"/>
    <property type="match status" value="1"/>
</dbReference>
<comment type="cofactor">
    <cofactor evidence="2 7">
        <name>pyridoxal 5'-phosphate</name>
        <dbReference type="ChEBI" id="CHEBI:597326"/>
    </cofactor>
</comment>
<dbReference type="CDD" id="cd00430">
    <property type="entry name" value="PLPDE_III_AR"/>
    <property type="match status" value="1"/>
</dbReference>
<dbReference type="Pfam" id="PF00842">
    <property type="entry name" value="Ala_racemase_C"/>
    <property type="match status" value="1"/>
</dbReference>
<dbReference type="Gene3D" id="3.20.20.10">
    <property type="entry name" value="Alanine racemase"/>
    <property type="match status" value="1"/>
</dbReference>
<dbReference type="InterPro" id="IPR001608">
    <property type="entry name" value="Ala_racemase_N"/>
</dbReference>
<keyword evidence="5 7" id="KW-0663">Pyridoxal phosphate</keyword>
<comment type="similarity">
    <text evidence="3 7">Belongs to the alanine racemase family.</text>
</comment>
<dbReference type="PANTHER" id="PTHR30511">
    <property type="entry name" value="ALANINE RACEMASE"/>
    <property type="match status" value="1"/>
</dbReference>
<comment type="function">
    <text evidence="7">Catalyzes the interconversion of L-alanine and D-alanine. May also act on other amino acids.</text>
</comment>
<evidence type="ECO:0000259" key="8">
    <source>
        <dbReference type="SMART" id="SM01005"/>
    </source>
</evidence>
<organism evidence="9 10">
    <name type="scientific">Skermanella cutis</name>
    <dbReference type="NCBI Taxonomy" id="2775420"/>
    <lineage>
        <taxon>Bacteria</taxon>
        <taxon>Pseudomonadati</taxon>
        <taxon>Pseudomonadota</taxon>
        <taxon>Alphaproteobacteria</taxon>
        <taxon>Rhodospirillales</taxon>
        <taxon>Azospirillaceae</taxon>
        <taxon>Skermanella</taxon>
    </lineage>
</organism>
<dbReference type="SMART" id="SM01005">
    <property type="entry name" value="Ala_racemase_C"/>
    <property type="match status" value="1"/>
</dbReference>
<dbReference type="HAMAP" id="MF_01201">
    <property type="entry name" value="Ala_racemase"/>
    <property type="match status" value="1"/>
</dbReference>
<accession>A0ABX7BGX0</accession>
<comment type="catalytic activity">
    <reaction evidence="1 7">
        <text>L-alanine = D-alanine</text>
        <dbReference type="Rhea" id="RHEA:20249"/>
        <dbReference type="ChEBI" id="CHEBI:57416"/>
        <dbReference type="ChEBI" id="CHEBI:57972"/>
        <dbReference type="EC" id="5.1.1.1"/>
    </reaction>
</comment>
<name>A0ABX7BGX0_9PROT</name>
<proteinExistence type="inferred from homology"/>
<evidence type="ECO:0000256" key="5">
    <source>
        <dbReference type="ARBA" id="ARBA00022898"/>
    </source>
</evidence>
<dbReference type="InterPro" id="IPR000821">
    <property type="entry name" value="Ala_racemase"/>
</dbReference>
<dbReference type="PANTHER" id="PTHR30511:SF0">
    <property type="entry name" value="ALANINE RACEMASE, CATABOLIC-RELATED"/>
    <property type="match status" value="1"/>
</dbReference>
<evidence type="ECO:0000256" key="6">
    <source>
        <dbReference type="ARBA" id="ARBA00023235"/>
    </source>
</evidence>
<dbReference type="RefSeq" id="WP_201079913.1">
    <property type="nucleotide sequence ID" value="NZ_CP067420.1"/>
</dbReference>
<dbReference type="GO" id="GO:0008784">
    <property type="term" value="F:alanine racemase activity"/>
    <property type="evidence" value="ECO:0007669"/>
    <property type="project" value="UniProtKB-EC"/>
</dbReference>
<feature type="modified residue" description="N6-(pyridoxal phosphate)lysine" evidence="7">
    <location>
        <position position="41"/>
    </location>
</feature>
<feature type="binding site" evidence="7">
    <location>
        <position position="140"/>
    </location>
    <ligand>
        <name>substrate</name>
    </ligand>
</feature>
<protein>
    <recommendedName>
        <fullName evidence="4 7">Alanine racemase</fullName>
        <ecNumber evidence="4 7">5.1.1.1</ecNumber>
    </recommendedName>
</protein>